<comment type="caution">
    <text evidence="2">The sequence shown here is derived from an EMBL/GenBank/DDBJ whole genome shotgun (WGS) entry which is preliminary data.</text>
</comment>
<evidence type="ECO:0000313" key="2">
    <source>
        <dbReference type="EMBL" id="KAK5608450.1"/>
    </source>
</evidence>
<evidence type="ECO:0000256" key="1">
    <source>
        <dbReference type="SAM" id="MobiDB-lite"/>
    </source>
</evidence>
<feature type="compositionally biased region" description="Basic and acidic residues" evidence="1">
    <location>
        <begin position="88"/>
        <end position="106"/>
    </location>
</feature>
<feature type="region of interest" description="Disordered" evidence="1">
    <location>
        <begin position="41"/>
        <end position="146"/>
    </location>
</feature>
<dbReference type="Proteomes" id="UP001311232">
    <property type="component" value="Unassembled WGS sequence"/>
</dbReference>
<dbReference type="AlphaFoldDB" id="A0AAV9RHL0"/>
<accession>A0AAV9RHL0</accession>
<sequence>MTLSWASRFGRANPFPAGPRGGAACTYCSTGLRGISAQYLPLFHDQGPSPDLQAEATRSGPAQTSNRSWGDPREGSGVHPESSLPTAADHRRPPLTTADHRGHEPHMAGSAPRFQRRRGEGDGVTAPPAACTSPALLRTPARPTQP</sequence>
<name>A0AAV9RHL0_9TELE</name>
<organism evidence="2 3">
    <name type="scientific">Crenichthys baileyi</name>
    <name type="common">White River springfish</name>
    <dbReference type="NCBI Taxonomy" id="28760"/>
    <lineage>
        <taxon>Eukaryota</taxon>
        <taxon>Metazoa</taxon>
        <taxon>Chordata</taxon>
        <taxon>Craniata</taxon>
        <taxon>Vertebrata</taxon>
        <taxon>Euteleostomi</taxon>
        <taxon>Actinopterygii</taxon>
        <taxon>Neopterygii</taxon>
        <taxon>Teleostei</taxon>
        <taxon>Neoteleostei</taxon>
        <taxon>Acanthomorphata</taxon>
        <taxon>Ovalentaria</taxon>
        <taxon>Atherinomorphae</taxon>
        <taxon>Cyprinodontiformes</taxon>
        <taxon>Goodeidae</taxon>
        <taxon>Crenichthys</taxon>
    </lineage>
</organism>
<protein>
    <submittedName>
        <fullName evidence="2">Uncharacterized protein</fullName>
    </submittedName>
</protein>
<feature type="region of interest" description="Disordered" evidence="1">
    <location>
        <begin position="1"/>
        <end position="21"/>
    </location>
</feature>
<evidence type="ECO:0000313" key="3">
    <source>
        <dbReference type="Proteomes" id="UP001311232"/>
    </source>
</evidence>
<gene>
    <name evidence="2" type="ORF">CRENBAI_025192</name>
</gene>
<proteinExistence type="predicted"/>
<dbReference type="EMBL" id="JAHHUM010001809">
    <property type="protein sequence ID" value="KAK5608450.1"/>
    <property type="molecule type" value="Genomic_DNA"/>
</dbReference>
<reference evidence="2 3" key="1">
    <citation type="submission" date="2021-06" db="EMBL/GenBank/DDBJ databases">
        <authorList>
            <person name="Palmer J.M."/>
        </authorList>
    </citation>
    <scope>NUCLEOTIDE SEQUENCE [LARGE SCALE GENOMIC DNA]</scope>
    <source>
        <strain evidence="2 3">MEX-2019</strain>
        <tissue evidence="2">Muscle</tissue>
    </source>
</reference>
<keyword evidence="3" id="KW-1185">Reference proteome</keyword>